<evidence type="ECO:0000313" key="3">
    <source>
        <dbReference type="EMBL" id="KAK2664850.1"/>
    </source>
</evidence>
<evidence type="ECO:0000313" key="4">
    <source>
        <dbReference type="Proteomes" id="UP001280121"/>
    </source>
</evidence>
<evidence type="ECO:0000259" key="2">
    <source>
        <dbReference type="Pfam" id="PF09331"/>
    </source>
</evidence>
<reference evidence="3" key="1">
    <citation type="journal article" date="2023" name="Plant J.">
        <title>Genome sequences and population genomics provide insights into the demographic history, inbreeding, and mutation load of two 'living fossil' tree species of Dipteronia.</title>
        <authorList>
            <person name="Feng Y."/>
            <person name="Comes H.P."/>
            <person name="Chen J."/>
            <person name="Zhu S."/>
            <person name="Lu R."/>
            <person name="Zhang X."/>
            <person name="Li P."/>
            <person name="Qiu J."/>
            <person name="Olsen K.M."/>
            <person name="Qiu Y."/>
        </authorList>
    </citation>
    <scope>NUCLEOTIDE SEQUENCE</scope>
    <source>
        <strain evidence="3">KIB01</strain>
    </source>
</reference>
<dbReference type="PANTHER" id="PTHR48449:SF1">
    <property type="entry name" value="DUF1985 DOMAIN-CONTAINING PROTEIN"/>
    <property type="match status" value="1"/>
</dbReference>
<dbReference type="Pfam" id="PF09331">
    <property type="entry name" value="DUF1985"/>
    <property type="match status" value="1"/>
</dbReference>
<proteinExistence type="predicted"/>
<accession>A0AAD9XT05</accession>
<dbReference type="Proteomes" id="UP001280121">
    <property type="component" value="Unassembled WGS sequence"/>
</dbReference>
<comment type="caution">
    <text evidence="3">The sequence shown here is derived from an EMBL/GenBank/DDBJ whole genome shotgun (WGS) entry which is preliminary data.</text>
</comment>
<dbReference type="InterPro" id="IPR015410">
    <property type="entry name" value="DUF1985"/>
</dbReference>
<keyword evidence="4" id="KW-1185">Reference proteome</keyword>
<feature type="region of interest" description="Disordered" evidence="1">
    <location>
        <begin position="322"/>
        <end position="341"/>
    </location>
</feature>
<feature type="domain" description="DUF1985" evidence="2">
    <location>
        <begin position="77"/>
        <end position="209"/>
    </location>
</feature>
<dbReference type="AlphaFoldDB" id="A0AAD9XT05"/>
<protein>
    <recommendedName>
        <fullName evidence="2">DUF1985 domain-containing protein</fullName>
    </recommendedName>
</protein>
<sequence>MNMVKLKNLLKTPGSDWYKGTITCHNHIEILKVIDDALSGIDDRGVQKQRFMDSCFGHFLRMHRTMQFSGTVVHRLLLREIHHDGSPDEIRFLLGNVSVRFSKIEFCLITGLKFGILPDTSEYLEVENGIHQRCFGGRNEIKIEELKERVQQGQWTEQFDVVKLCLLLLLHVFLIGGDERGCVPIWQVRLVDNLDRFDAFSWGCLVYSYSIYGFKTALFGRRGRFEQRLRIKGKDKHPKEKYNIGGFSYALLGPPTVRAHQFESVMHSFQELYEEFMDFESRIKDRLEIVLDELRDSDQRKEEQHDEMMRIIRTYRHIDDQHHTPLDGSLSIPQHARSNPP</sequence>
<evidence type="ECO:0000256" key="1">
    <source>
        <dbReference type="SAM" id="MobiDB-lite"/>
    </source>
</evidence>
<dbReference type="EMBL" id="JANJYI010000001">
    <property type="protein sequence ID" value="KAK2664850.1"/>
    <property type="molecule type" value="Genomic_DNA"/>
</dbReference>
<organism evidence="3 4">
    <name type="scientific">Dipteronia dyeriana</name>
    <dbReference type="NCBI Taxonomy" id="168575"/>
    <lineage>
        <taxon>Eukaryota</taxon>
        <taxon>Viridiplantae</taxon>
        <taxon>Streptophyta</taxon>
        <taxon>Embryophyta</taxon>
        <taxon>Tracheophyta</taxon>
        <taxon>Spermatophyta</taxon>
        <taxon>Magnoliopsida</taxon>
        <taxon>eudicotyledons</taxon>
        <taxon>Gunneridae</taxon>
        <taxon>Pentapetalae</taxon>
        <taxon>rosids</taxon>
        <taxon>malvids</taxon>
        <taxon>Sapindales</taxon>
        <taxon>Sapindaceae</taxon>
        <taxon>Hippocastanoideae</taxon>
        <taxon>Acereae</taxon>
        <taxon>Dipteronia</taxon>
    </lineage>
</organism>
<name>A0AAD9XT05_9ROSI</name>
<gene>
    <name evidence="3" type="ORF">Ddye_003424</name>
</gene>
<dbReference type="PANTHER" id="PTHR48449">
    <property type="entry name" value="DUF1985 DOMAIN-CONTAINING PROTEIN"/>
    <property type="match status" value="1"/>
</dbReference>